<dbReference type="EMBL" id="ALBS01000217">
    <property type="protein sequence ID" value="EJT47980.1"/>
    <property type="molecule type" value="Genomic_DNA"/>
</dbReference>
<gene>
    <name evidence="1" type="ORF">A1Q1_03018</name>
</gene>
<proteinExistence type="predicted"/>
<dbReference type="HOGENOM" id="CLU_1670627_0_0_1"/>
<dbReference type="GeneID" id="25986531"/>
<dbReference type="AlphaFoldDB" id="J4UB19"/>
<dbReference type="KEGG" id="tasa:A1Q1_03018"/>
<dbReference type="Proteomes" id="UP000002748">
    <property type="component" value="Unassembled WGS sequence"/>
</dbReference>
<organism evidence="1 2">
    <name type="scientific">Trichosporon asahii var. asahii (strain ATCC 90039 / CBS 2479 / JCM 2466 / KCTC 7840 / NBRC 103889/ NCYC 2677 / UAMH 7654)</name>
    <name type="common">Yeast</name>
    <dbReference type="NCBI Taxonomy" id="1186058"/>
    <lineage>
        <taxon>Eukaryota</taxon>
        <taxon>Fungi</taxon>
        <taxon>Dikarya</taxon>
        <taxon>Basidiomycota</taxon>
        <taxon>Agaricomycotina</taxon>
        <taxon>Tremellomycetes</taxon>
        <taxon>Trichosporonales</taxon>
        <taxon>Trichosporonaceae</taxon>
        <taxon>Trichosporon</taxon>
    </lineage>
</organism>
<reference evidence="1 2" key="1">
    <citation type="journal article" date="2012" name="Eukaryot. Cell">
        <title>Draft genome sequence of CBS 2479, the standard type strain of Trichosporon asahii.</title>
        <authorList>
            <person name="Yang R.Y."/>
            <person name="Li H.T."/>
            <person name="Zhu H."/>
            <person name="Zhou G.P."/>
            <person name="Wang M."/>
            <person name="Wang L."/>
        </authorList>
    </citation>
    <scope>NUCLEOTIDE SEQUENCE [LARGE SCALE GENOMIC DNA]</scope>
    <source>
        <strain evidence="2">ATCC 90039 / CBS 2479 / JCM 2466 / KCTC 7840 / NCYC 2677 / UAMH 7654</strain>
    </source>
</reference>
<evidence type="ECO:0000313" key="2">
    <source>
        <dbReference type="Proteomes" id="UP000002748"/>
    </source>
</evidence>
<accession>J4UB19</accession>
<sequence>MPTDIQPSPYDVPTEIEFYTALAREVKNEQQRLNPPSIELYEAAFEGFVSQWINRETGRLHRYRATFHERQDKLEAKLPPPDAKFSSPAVVSLVLDILHGIYCMRVYLEYFDGIIAELNYFEHVVELRKAARAARERQARYTQSQLARLARLAPNFAL</sequence>
<dbReference type="RefSeq" id="XP_014179722.1">
    <property type="nucleotide sequence ID" value="XM_014324247.1"/>
</dbReference>
<evidence type="ECO:0000313" key="1">
    <source>
        <dbReference type="EMBL" id="EJT47980.1"/>
    </source>
</evidence>
<dbReference type="OrthoDB" id="10498419at2759"/>
<dbReference type="VEuPathDB" id="FungiDB:A1Q1_03018"/>
<comment type="caution">
    <text evidence="1">The sequence shown here is derived from an EMBL/GenBank/DDBJ whole genome shotgun (WGS) entry which is preliminary data.</text>
</comment>
<protein>
    <submittedName>
        <fullName evidence="1">Uncharacterized protein</fullName>
    </submittedName>
</protein>
<name>J4UB19_TRIAS</name>